<dbReference type="PANTHER" id="PTHR30194">
    <property type="entry name" value="CROSSOVER JUNCTION ENDODEOXYRIBONUCLEASE RUVC"/>
    <property type="match status" value="1"/>
</dbReference>
<dbReference type="Pfam" id="PF02075">
    <property type="entry name" value="RuvC"/>
    <property type="match status" value="1"/>
</dbReference>
<proteinExistence type="inferred from homology"/>
<evidence type="ECO:0000256" key="6">
    <source>
        <dbReference type="ARBA" id="ARBA00022763"/>
    </source>
</evidence>
<keyword evidence="8 12" id="KW-0460">Magnesium</keyword>
<dbReference type="InterPro" id="IPR020563">
    <property type="entry name" value="X-over_junc_endoDNase_Mg_BS"/>
</dbReference>
<gene>
    <name evidence="12 14" type="primary">ruvC</name>
    <name evidence="14" type="ORF">NSO95_09375</name>
</gene>
<dbReference type="RefSeq" id="WP_257595955.1">
    <property type="nucleotide sequence ID" value="NZ_JANKHH010000005.1"/>
</dbReference>
<evidence type="ECO:0000256" key="7">
    <source>
        <dbReference type="ARBA" id="ARBA00022801"/>
    </source>
</evidence>
<dbReference type="InterPro" id="IPR036397">
    <property type="entry name" value="RNaseH_sf"/>
</dbReference>
<protein>
    <recommendedName>
        <fullName evidence="12 13">Crossover junction endodeoxyribonuclease RuvC</fullName>
        <ecNumber evidence="12 13">3.1.21.10</ecNumber>
    </recommendedName>
    <alternativeName>
        <fullName evidence="12">Holliday junction nuclease RuvC</fullName>
    </alternativeName>
    <alternativeName>
        <fullName evidence="12">Holliday junction resolvase RuvC</fullName>
    </alternativeName>
</protein>
<dbReference type="EMBL" id="JANKHH010000005">
    <property type="protein sequence ID" value="MCR2834152.1"/>
    <property type="molecule type" value="Genomic_DNA"/>
</dbReference>
<evidence type="ECO:0000256" key="4">
    <source>
        <dbReference type="ARBA" id="ARBA00022723"/>
    </source>
</evidence>
<name>A0ABT1XUP2_9SPHN</name>
<keyword evidence="7 12" id="KW-0378">Hydrolase</keyword>
<comment type="function">
    <text evidence="12">The RuvA-RuvB-RuvC complex processes Holliday junction (HJ) DNA during genetic recombination and DNA repair. Endonuclease that resolves HJ intermediates. Cleaves cruciform DNA by making single-stranded nicks across the HJ at symmetrical positions within the homologous arms, yielding a 5'-phosphate and a 3'-hydroxyl group; requires a central core of homology in the junction. The consensus cleavage sequence is 5'-(A/T)TT(C/G)-3'. Cleavage occurs on the 3'-side of the TT dinucleotide at the point of strand exchange. HJ branch migration catalyzed by RuvA-RuvB allows RuvC to scan DNA until it finds its consensus sequence, where it cleaves and resolves the cruciform DNA.</text>
</comment>
<feature type="binding site" evidence="12">
    <location>
        <position position="139"/>
    </location>
    <ligand>
        <name>Mg(2+)</name>
        <dbReference type="ChEBI" id="CHEBI:18420"/>
        <label>1</label>
    </ligand>
</feature>
<evidence type="ECO:0000256" key="5">
    <source>
        <dbReference type="ARBA" id="ARBA00022759"/>
    </source>
</evidence>
<dbReference type="PRINTS" id="PR00696">
    <property type="entry name" value="RSOLVASERUVC"/>
</dbReference>
<keyword evidence="5 12" id="KW-0255">Endonuclease</keyword>
<accession>A0ABT1XUP2</accession>
<keyword evidence="15" id="KW-1185">Reference proteome</keyword>
<evidence type="ECO:0000256" key="9">
    <source>
        <dbReference type="ARBA" id="ARBA00023125"/>
    </source>
</evidence>
<dbReference type="Proteomes" id="UP001206067">
    <property type="component" value="Unassembled WGS sequence"/>
</dbReference>
<evidence type="ECO:0000256" key="8">
    <source>
        <dbReference type="ARBA" id="ARBA00022842"/>
    </source>
</evidence>
<evidence type="ECO:0000256" key="10">
    <source>
        <dbReference type="ARBA" id="ARBA00023172"/>
    </source>
</evidence>
<keyword evidence="3 12" id="KW-0540">Nuclease</keyword>
<feature type="active site" evidence="12">
    <location>
        <position position="139"/>
    </location>
</feature>
<dbReference type="Gene3D" id="3.30.420.10">
    <property type="entry name" value="Ribonuclease H-like superfamily/Ribonuclease H"/>
    <property type="match status" value="1"/>
</dbReference>
<keyword evidence="4 12" id="KW-0479">Metal-binding</keyword>
<evidence type="ECO:0000256" key="13">
    <source>
        <dbReference type="NCBIfam" id="TIGR00228"/>
    </source>
</evidence>
<dbReference type="SUPFAM" id="SSF53098">
    <property type="entry name" value="Ribonuclease H-like"/>
    <property type="match status" value="1"/>
</dbReference>
<comment type="similarity">
    <text evidence="1 12">Belongs to the RuvC family.</text>
</comment>
<keyword evidence="2 12" id="KW-0963">Cytoplasm</keyword>
<comment type="cofactor">
    <cofactor evidence="12">
        <name>Mg(2+)</name>
        <dbReference type="ChEBI" id="CHEBI:18420"/>
    </cofactor>
    <text evidence="12">Binds 2 Mg(2+) ion per subunit.</text>
</comment>
<keyword evidence="10 12" id="KW-0233">DNA recombination</keyword>
<keyword evidence="11 12" id="KW-0234">DNA repair</keyword>
<dbReference type="CDD" id="cd16962">
    <property type="entry name" value="RuvC"/>
    <property type="match status" value="1"/>
</dbReference>
<comment type="catalytic activity">
    <reaction evidence="12">
        <text>Endonucleolytic cleavage at a junction such as a reciprocal single-stranded crossover between two homologous DNA duplexes (Holliday junction).</text>
        <dbReference type="EC" id="3.1.21.10"/>
    </reaction>
</comment>
<dbReference type="PROSITE" id="PS01321">
    <property type="entry name" value="RUVC"/>
    <property type="match status" value="1"/>
</dbReference>
<evidence type="ECO:0000256" key="1">
    <source>
        <dbReference type="ARBA" id="ARBA00009518"/>
    </source>
</evidence>
<evidence type="ECO:0000256" key="3">
    <source>
        <dbReference type="ARBA" id="ARBA00022722"/>
    </source>
</evidence>
<dbReference type="HAMAP" id="MF_00034">
    <property type="entry name" value="RuvC"/>
    <property type="match status" value="1"/>
</dbReference>
<organism evidence="14 15">
    <name type="scientific">Parerythrobacter lacustris</name>
    <dbReference type="NCBI Taxonomy" id="2969984"/>
    <lineage>
        <taxon>Bacteria</taxon>
        <taxon>Pseudomonadati</taxon>
        <taxon>Pseudomonadota</taxon>
        <taxon>Alphaproteobacteria</taxon>
        <taxon>Sphingomonadales</taxon>
        <taxon>Erythrobacteraceae</taxon>
        <taxon>Parerythrobacter</taxon>
    </lineage>
</organism>
<dbReference type="PANTHER" id="PTHR30194:SF3">
    <property type="entry name" value="CROSSOVER JUNCTION ENDODEOXYRIBONUCLEASE RUVC"/>
    <property type="match status" value="1"/>
</dbReference>
<comment type="caution">
    <text evidence="14">The sequence shown here is derived from an EMBL/GenBank/DDBJ whole genome shotgun (WGS) entry which is preliminary data.</text>
</comment>
<evidence type="ECO:0000256" key="2">
    <source>
        <dbReference type="ARBA" id="ARBA00022490"/>
    </source>
</evidence>
<evidence type="ECO:0000256" key="11">
    <source>
        <dbReference type="ARBA" id="ARBA00023204"/>
    </source>
</evidence>
<feature type="active site" evidence="12">
    <location>
        <position position="67"/>
    </location>
</feature>
<keyword evidence="9 12" id="KW-0238">DNA-binding</keyword>
<dbReference type="InterPro" id="IPR012337">
    <property type="entry name" value="RNaseH-like_sf"/>
</dbReference>
<evidence type="ECO:0000313" key="14">
    <source>
        <dbReference type="EMBL" id="MCR2834152.1"/>
    </source>
</evidence>
<comment type="subcellular location">
    <subcellularLocation>
        <location evidence="12">Cytoplasm</location>
    </subcellularLocation>
</comment>
<sequence>MLILGLDPSLSCTGWGLIRAEGSRLSHIANGEVKTDAKAPIAERLHHLHDAIRAVIAAYAPDRAAAEEIFVNKNPQSTLKLAQARGAVLAACAAGGLTVNEHAARLVKKAVVGTGGADKAQVQAMLKVLLPGATIEGADAADALAVAIADAHLKGER</sequence>
<reference evidence="14 15" key="1">
    <citation type="submission" date="2022-08" db="EMBL/GenBank/DDBJ databases">
        <title>Polyphasic taxonomy analysis of Qipengyuania sp.RS5-5.</title>
        <authorList>
            <person name="Xamxidin M."/>
            <person name="Wu M."/>
        </authorList>
    </citation>
    <scope>NUCLEOTIDE SEQUENCE [LARGE SCALE GENOMIC DNA]</scope>
    <source>
        <strain evidence="14 15">RS5-5</strain>
    </source>
</reference>
<dbReference type="NCBIfam" id="TIGR00228">
    <property type="entry name" value="ruvC"/>
    <property type="match status" value="1"/>
</dbReference>
<feature type="active site" evidence="12">
    <location>
        <position position="7"/>
    </location>
</feature>
<dbReference type="InterPro" id="IPR002176">
    <property type="entry name" value="X-over_junc_endoDNase_RuvC"/>
</dbReference>
<comment type="subunit">
    <text evidence="12">Homodimer which binds Holliday junction (HJ) DNA. The HJ becomes 2-fold symmetrical on binding to RuvC with unstacked arms; it has a different conformation from HJ DNA in complex with RuvA. In the full resolvosome a probable DNA-RuvA(4)-RuvB(12)-RuvC(2) complex forms which resolves the HJ.</text>
</comment>
<dbReference type="EC" id="3.1.21.10" evidence="12 13"/>
<keyword evidence="6 12" id="KW-0227">DNA damage</keyword>
<evidence type="ECO:0000256" key="12">
    <source>
        <dbReference type="HAMAP-Rule" id="MF_00034"/>
    </source>
</evidence>
<feature type="binding site" evidence="12">
    <location>
        <position position="67"/>
    </location>
    <ligand>
        <name>Mg(2+)</name>
        <dbReference type="ChEBI" id="CHEBI:18420"/>
        <label>2</label>
    </ligand>
</feature>
<evidence type="ECO:0000313" key="15">
    <source>
        <dbReference type="Proteomes" id="UP001206067"/>
    </source>
</evidence>
<feature type="binding site" evidence="12">
    <location>
        <position position="7"/>
    </location>
    <ligand>
        <name>Mg(2+)</name>
        <dbReference type="ChEBI" id="CHEBI:18420"/>
        <label>1</label>
    </ligand>
</feature>